<keyword evidence="4 10" id="KW-0812">Transmembrane</keyword>
<feature type="transmembrane region" description="Helical" evidence="10">
    <location>
        <begin position="101"/>
        <end position="119"/>
    </location>
</feature>
<dbReference type="GO" id="GO:0005886">
    <property type="term" value="C:plasma membrane"/>
    <property type="evidence" value="ECO:0007669"/>
    <property type="project" value="UniProtKB-SubCell"/>
</dbReference>
<dbReference type="AlphaFoldDB" id="A0A0T6B051"/>
<evidence type="ECO:0000256" key="6">
    <source>
        <dbReference type="ARBA" id="ARBA00022989"/>
    </source>
</evidence>
<dbReference type="Pfam" id="PF02949">
    <property type="entry name" value="7tm_6"/>
    <property type="match status" value="1"/>
</dbReference>
<comment type="caution">
    <text evidence="11">The sequence shown here is derived from an EMBL/GenBank/DDBJ whole genome shotgun (WGS) entry which is preliminary data.</text>
</comment>
<keyword evidence="8" id="KW-0675">Receptor</keyword>
<dbReference type="GO" id="GO:0004984">
    <property type="term" value="F:olfactory receptor activity"/>
    <property type="evidence" value="ECO:0007669"/>
    <property type="project" value="InterPro"/>
</dbReference>
<protein>
    <recommendedName>
        <fullName evidence="13">Odorant receptor</fullName>
    </recommendedName>
</protein>
<evidence type="ECO:0000256" key="9">
    <source>
        <dbReference type="ARBA" id="ARBA00023224"/>
    </source>
</evidence>
<evidence type="ECO:0000256" key="3">
    <source>
        <dbReference type="ARBA" id="ARBA00022606"/>
    </source>
</evidence>
<feature type="transmembrane region" description="Helical" evidence="10">
    <location>
        <begin position="70"/>
        <end position="89"/>
    </location>
</feature>
<keyword evidence="9" id="KW-0807">Transducer</keyword>
<dbReference type="EMBL" id="LJIG01016406">
    <property type="protein sequence ID" value="KRT80698.1"/>
    <property type="molecule type" value="Genomic_DNA"/>
</dbReference>
<reference evidence="11 12" key="1">
    <citation type="submission" date="2015-09" db="EMBL/GenBank/DDBJ databases">
        <title>Draft genome of the scarab beetle Oryctes borbonicus.</title>
        <authorList>
            <person name="Meyer J.M."/>
            <person name="Markov G.V."/>
            <person name="Baskaran P."/>
            <person name="Herrmann M."/>
            <person name="Sommer R.J."/>
            <person name="Roedelsperger C."/>
        </authorList>
    </citation>
    <scope>NUCLEOTIDE SEQUENCE [LARGE SCALE GENOMIC DNA]</scope>
    <source>
        <strain evidence="11">OB123</strain>
        <tissue evidence="11">Whole animal</tissue>
    </source>
</reference>
<dbReference type="InterPro" id="IPR004117">
    <property type="entry name" value="7tm6_olfct_rcpt"/>
</dbReference>
<feature type="transmembrane region" description="Helical" evidence="10">
    <location>
        <begin position="166"/>
        <end position="185"/>
    </location>
</feature>
<gene>
    <name evidence="11" type="ORF">AMK59_5383</name>
</gene>
<evidence type="ECO:0000313" key="11">
    <source>
        <dbReference type="EMBL" id="KRT80698.1"/>
    </source>
</evidence>
<dbReference type="PANTHER" id="PTHR21137">
    <property type="entry name" value="ODORANT RECEPTOR"/>
    <property type="match status" value="1"/>
</dbReference>
<keyword evidence="6 10" id="KW-1133">Transmembrane helix</keyword>
<keyword evidence="5" id="KW-0552">Olfaction</keyword>
<keyword evidence="12" id="KW-1185">Reference proteome</keyword>
<organism evidence="11 12">
    <name type="scientific">Oryctes borbonicus</name>
    <dbReference type="NCBI Taxonomy" id="1629725"/>
    <lineage>
        <taxon>Eukaryota</taxon>
        <taxon>Metazoa</taxon>
        <taxon>Ecdysozoa</taxon>
        <taxon>Arthropoda</taxon>
        <taxon>Hexapoda</taxon>
        <taxon>Insecta</taxon>
        <taxon>Pterygota</taxon>
        <taxon>Neoptera</taxon>
        <taxon>Endopterygota</taxon>
        <taxon>Coleoptera</taxon>
        <taxon>Polyphaga</taxon>
        <taxon>Scarabaeiformia</taxon>
        <taxon>Scarabaeidae</taxon>
        <taxon>Dynastinae</taxon>
        <taxon>Oryctes</taxon>
    </lineage>
</organism>
<feature type="non-terminal residue" evidence="11">
    <location>
        <position position="1"/>
    </location>
</feature>
<evidence type="ECO:0000256" key="8">
    <source>
        <dbReference type="ARBA" id="ARBA00023170"/>
    </source>
</evidence>
<accession>A0A0T6B051</accession>
<proteinExistence type="predicted"/>
<keyword evidence="7 10" id="KW-0472">Membrane</keyword>
<dbReference type="Proteomes" id="UP000051574">
    <property type="component" value="Unassembled WGS sequence"/>
</dbReference>
<evidence type="ECO:0008006" key="13">
    <source>
        <dbReference type="Google" id="ProtNLM"/>
    </source>
</evidence>
<sequence length="195" mass="22451">HMLVLRGAFKTLRRACLKRITGPALTPDGLRNSDELENEMITEMKKCIRHLQMVFESCQEAEDVFQVLSFFQAIGSAYLFCSSLLMITSKSIYTNQFMMQVFYLMGGFVQLCLYCWSGNELTLKTDNVSQGIWEGDWLETRKLFKDCMIITMTKLQMPLYFTAGKFVPLILSTQIAVIKGSYSYYTLLNTMKRQG</sequence>
<evidence type="ECO:0000256" key="7">
    <source>
        <dbReference type="ARBA" id="ARBA00023136"/>
    </source>
</evidence>
<dbReference type="GO" id="GO:0007165">
    <property type="term" value="P:signal transduction"/>
    <property type="evidence" value="ECO:0007669"/>
    <property type="project" value="UniProtKB-KW"/>
</dbReference>
<dbReference type="OrthoDB" id="6597368at2759"/>
<evidence type="ECO:0000256" key="10">
    <source>
        <dbReference type="SAM" id="Phobius"/>
    </source>
</evidence>
<evidence type="ECO:0000313" key="12">
    <source>
        <dbReference type="Proteomes" id="UP000051574"/>
    </source>
</evidence>
<comment type="subcellular location">
    <subcellularLocation>
        <location evidence="1">Cell membrane</location>
        <topology evidence="1">Multi-pass membrane protein</topology>
    </subcellularLocation>
</comment>
<evidence type="ECO:0000256" key="4">
    <source>
        <dbReference type="ARBA" id="ARBA00022692"/>
    </source>
</evidence>
<evidence type="ECO:0000256" key="5">
    <source>
        <dbReference type="ARBA" id="ARBA00022725"/>
    </source>
</evidence>
<evidence type="ECO:0000256" key="1">
    <source>
        <dbReference type="ARBA" id="ARBA00004651"/>
    </source>
</evidence>
<keyword evidence="3" id="KW-0716">Sensory transduction</keyword>
<dbReference type="PANTHER" id="PTHR21137:SF35">
    <property type="entry name" value="ODORANT RECEPTOR 19A-RELATED"/>
    <property type="match status" value="1"/>
</dbReference>
<name>A0A0T6B051_9SCAR</name>
<keyword evidence="2" id="KW-1003">Cell membrane</keyword>
<evidence type="ECO:0000256" key="2">
    <source>
        <dbReference type="ARBA" id="ARBA00022475"/>
    </source>
</evidence>
<dbReference type="GO" id="GO:0005549">
    <property type="term" value="F:odorant binding"/>
    <property type="evidence" value="ECO:0007669"/>
    <property type="project" value="InterPro"/>
</dbReference>